<evidence type="ECO:0000256" key="1">
    <source>
        <dbReference type="SAM" id="MobiDB-lite"/>
    </source>
</evidence>
<evidence type="ECO:0000313" key="2">
    <source>
        <dbReference type="EMBL" id="MBR9653457.1"/>
    </source>
</evidence>
<evidence type="ECO:0000313" key="3">
    <source>
        <dbReference type="Proteomes" id="UP001195941"/>
    </source>
</evidence>
<reference evidence="2 3" key="1">
    <citation type="journal article" date="2021" name="Arch. Microbiol.">
        <title>Thalassobius aquimarinus sp. nov., isolated from the Sea of Japan seashore.</title>
        <authorList>
            <person name="Kurilenko V.V."/>
            <person name="Romanenko L.A."/>
            <person name="Chernysheva N.Y."/>
            <person name="Velansky P.V."/>
            <person name="Tekutyeva L.A."/>
            <person name="Isaeva M.P."/>
            <person name="Mikhailov V.V."/>
        </authorList>
    </citation>
    <scope>NUCLEOTIDE SEQUENCE [LARGE SCALE GENOMIC DNA]</scope>
    <source>
        <strain evidence="2 3">KMM 8518</strain>
    </source>
</reference>
<feature type="region of interest" description="Disordered" evidence="1">
    <location>
        <begin position="57"/>
        <end position="83"/>
    </location>
</feature>
<dbReference type="Proteomes" id="UP001195941">
    <property type="component" value="Unassembled WGS sequence"/>
</dbReference>
<accession>A0ABS5HWX5</accession>
<proteinExistence type="predicted"/>
<dbReference type="EMBL" id="JADMKU010000032">
    <property type="protein sequence ID" value="MBR9653457.1"/>
    <property type="molecule type" value="Genomic_DNA"/>
</dbReference>
<evidence type="ECO:0008006" key="4">
    <source>
        <dbReference type="Google" id="ProtNLM"/>
    </source>
</evidence>
<gene>
    <name evidence="2" type="ORF">IT775_20265</name>
</gene>
<organism evidence="2 3">
    <name type="scientific">Thalassovita aquimarina</name>
    <dbReference type="NCBI Taxonomy" id="2785917"/>
    <lineage>
        <taxon>Bacteria</taxon>
        <taxon>Pseudomonadati</taxon>
        <taxon>Pseudomonadota</taxon>
        <taxon>Alphaproteobacteria</taxon>
        <taxon>Rhodobacterales</taxon>
        <taxon>Roseobacteraceae</taxon>
        <taxon>Thalassovita</taxon>
    </lineage>
</organism>
<name>A0ABS5HWX5_9RHOB</name>
<comment type="caution">
    <text evidence="2">The sequence shown here is derived from an EMBL/GenBank/DDBJ whole genome shotgun (WGS) entry which is preliminary data.</text>
</comment>
<keyword evidence="3" id="KW-1185">Reference proteome</keyword>
<sequence length="83" mass="9438">MYIMYADEADQDGSKEYLIFAAVFIPANNAINIHRGMEKIRANLKLDKSTEFKFSPGKLPKGISRQDHAEAKSEVLRVRTHSQ</sequence>
<protein>
    <recommendedName>
        <fullName evidence="4">DUF3800 domain-containing protein</fullName>
    </recommendedName>
</protein>
<feature type="compositionally biased region" description="Basic and acidic residues" evidence="1">
    <location>
        <begin position="64"/>
        <end position="77"/>
    </location>
</feature>